<dbReference type="AlphaFoldDB" id="A0A6L9SVU7"/>
<name>A0A6L9SVU7_9BIFI</name>
<keyword evidence="2" id="KW-1185">Reference proteome</keyword>
<accession>A0A6L9SVU7</accession>
<evidence type="ECO:0000313" key="2">
    <source>
        <dbReference type="Proteomes" id="UP000483293"/>
    </source>
</evidence>
<evidence type="ECO:0000313" key="1">
    <source>
        <dbReference type="EMBL" id="NEG56155.1"/>
    </source>
</evidence>
<comment type="caution">
    <text evidence="1">The sequence shown here is derived from an EMBL/GenBank/DDBJ whole genome shotgun (WGS) entry which is preliminary data.</text>
</comment>
<dbReference type="RefSeq" id="WP_163197915.1">
    <property type="nucleotide sequence ID" value="NZ_WHZV01000012.1"/>
</dbReference>
<proteinExistence type="predicted"/>
<gene>
    <name evidence="1" type="ORF">GFD21_10395</name>
</gene>
<protein>
    <submittedName>
        <fullName evidence="1">Uncharacterized protein</fullName>
    </submittedName>
</protein>
<organism evidence="1 2">
    <name type="scientific">Bifidobacterium platyrrhinorum</name>
    <dbReference type="NCBI Taxonomy" id="2661628"/>
    <lineage>
        <taxon>Bacteria</taxon>
        <taxon>Bacillati</taxon>
        <taxon>Actinomycetota</taxon>
        <taxon>Actinomycetes</taxon>
        <taxon>Bifidobacteriales</taxon>
        <taxon>Bifidobacteriaceae</taxon>
        <taxon>Bifidobacterium</taxon>
    </lineage>
</organism>
<dbReference type="Proteomes" id="UP000483293">
    <property type="component" value="Unassembled WGS sequence"/>
</dbReference>
<dbReference type="EMBL" id="WHZV01000012">
    <property type="protein sequence ID" value="NEG56155.1"/>
    <property type="molecule type" value="Genomic_DNA"/>
</dbReference>
<sequence>MTGLVYPAIDWRTCEPARLDGARCVLRTASGTVIDGRLKAHPPDGSNSRAARRYTLDDTDLHLTALHVLSIDPRAGTRILQPHVTNLTTIERNPA</sequence>
<reference evidence="1 2" key="1">
    <citation type="submission" date="2019-10" db="EMBL/GenBank/DDBJ databases">
        <title>Bifidobacterium from non-human primates.</title>
        <authorList>
            <person name="Modesto M."/>
        </authorList>
    </citation>
    <scope>NUCLEOTIDE SEQUENCE [LARGE SCALE GENOMIC DNA]</scope>
    <source>
        <strain evidence="1 2">SMA15</strain>
    </source>
</reference>